<dbReference type="Pfam" id="PF14111">
    <property type="entry name" value="DUF4283"/>
    <property type="match status" value="1"/>
</dbReference>
<dbReference type="PANTHER" id="PTHR31286:SF62">
    <property type="entry name" value="ZINC FINGER, CCHC-TYPE-LIKE PROTEIN"/>
    <property type="match status" value="1"/>
</dbReference>
<dbReference type="Gramene" id="AUR62033606-RA">
    <property type="protein sequence ID" value="AUR62033606-RA:cds"/>
    <property type="gene ID" value="AUR62033606"/>
</dbReference>
<dbReference type="PANTHER" id="PTHR31286">
    <property type="entry name" value="GLYCINE-RICH CELL WALL STRUCTURAL PROTEIN 1.8-LIKE"/>
    <property type="match status" value="1"/>
</dbReference>
<dbReference type="OMA" id="NASECEF"/>
<dbReference type="AlphaFoldDB" id="A0A803MQQ5"/>
<reference evidence="2" key="2">
    <citation type="submission" date="2021-03" db="UniProtKB">
        <authorList>
            <consortium name="EnsemblPlants"/>
        </authorList>
    </citation>
    <scope>IDENTIFICATION</scope>
</reference>
<evidence type="ECO:0000313" key="2">
    <source>
        <dbReference type="EnsemblPlants" id="AUR62033606-RA:cds"/>
    </source>
</evidence>
<feature type="domain" description="DUF4283" evidence="1">
    <location>
        <begin position="1"/>
        <end position="62"/>
    </location>
</feature>
<protein>
    <recommendedName>
        <fullName evidence="1">DUF4283 domain-containing protein</fullName>
    </recommendedName>
</protein>
<proteinExistence type="predicted"/>
<dbReference type="InterPro" id="IPR040256">
    <property type="entry name" value="At4g02000-like"/>
</dbReference>
<evidence type="ECO:0000313" key="3">
    <source>
        <dbReference type="Proteomes" id="UP000596660"/>
    </source>
</evidence>
<dbReference type="EnsemblPlants" id="AUR62033606-RA">
    <property type="protein sequence ID" value="AUR62033606-RA:cds"/>
    <property type="gene ID" value="AUR62033606"/>
</dbReference>
<dbReference type="Proteomes" id="UP000596660">
    <property type="component" value="Unplaced"/>
</dbReference>
<name>A0A803MQQ5_CHEQI</name>
<keyword evidence="3" id="KW-1185">Reference proteome</keyword>
<sequence>MKRTLTNVWRLQDKIAIKTTDTNLFAFQFTSVEDKEKIVERSPWFFDDKLLVLKDITGDEQPSTIEFTHTPMWIRLIDVPFNKRNAKVMKEIGDYIGGFVVFDDSGPLGWGEFMRIKVNIDLAKPLHRGLFLATGSSSSKWVPIKYKRLAEFCFFSGRLDHTESNCTFKDEAKDPSKDIVFHYGPWLRASPRKWSRQALAEVEKEKKLKEDLLSHRRGRATSYNDPDAIKMGPPRDARKSQFFSYPDKVNINPPREKEVSLVKVFDKTSSKEVLRLQSFSNSRNEVAEPILEEVNASECEFAFKDDVIEMDHDLPTDVEVAVNGKKRIRRKGEASRGAWKYATVQHLTRYKSDHLAILLNTEARANLKKQKTKRRFYFETCWLLKESVEEVIQDSWNNSRHLNMALKIDMVEKNLTEWSKNSFDNLGKQIADMEWALKCAQNNHGAHPNFSK</sequence>
<dbReference type="InterPro" id="IPR025558">
    <property type="entry name" value="DUF4283"/>
</dbReference>
<organism evidence="2 3">
    <name type="scientific">Chenopodium quinoa</name>
    <name type="common">Quinoa</name>
    <dbReference type="NCBI Taxonomy" id="63459"/>
    <lineage>
        <taxon>Eukaryota</taxon>
        <taxon>Viridiplantae</taxon>
        <taxon>Streptophyta</taxon>
        <taxon>Embryophyta</taxon>
        <taxon>Tracheophyta</taxon>
        <taxon>Spermatophyta</taxon>
        <taxon>Magnoliopsida</taxon>
        <taxon>eudicotyledons</taxon>
        <taxon>Gunneridae</taxon>
        <taxon>Pentapetalae</taxon>
        <taxon>Caryophyllales</taxon>
        <taxon>Chenopodiaceae</taxon>
        <taxon>Chenopodioideae</taxon>
        <taxon>Atripliceae</taxon>
        <taxon>Chenopodium</taxon>
    </lineage>
</organism>
<reference evidence="2" key="1">
    <citation type="journal article" date="2017" name="Nature">
        <title>The genome of Chenopodium quinoa.</title>
        <authorList>
            <person name="Jarvis D.E."/>
            <person name="Ho Y.S."/>
            <person name="Lightfoot D.J."/>
            <person name="Schmoeckel S.M."/>
            <person name="Li B."/>
            <person name="Borm T.J.A."/>
            <person name="Ohyanagi H."/>
            <person name="Mineta K."/>
            <person name="Michell C.T."/>
            <person name="Saber N."/>
            <person name="Kharbatia N.M."/>
            <person name="Rupper R.R."/>
            <person name="Sharp A.R."/>
            <person name="Dally N."/>
            <person name="Boughton B.A."/>
            <person name="Woo Y.H."/>
            <person name="Gao G."/>
            <person name="Schijlen E.G.W.M."/>
            <person name="Guo X."/>
            <person name="Momin A.A."/>
            <person name="Negrao S."/>
            <person name="Al-Babili S."/>
            <person name="Gehring C."/>
            <person name="Roessner U."/>
            <person name="Jung C."/>
            <person name="Murphy K."/>
            <person name="Arold S.T."/>
            <person name="Gojobori T."/>
            <person name="van der Linden C.G."/>
            <person name="van Loo E.N."/>
            <person name="Jellen E.N."/>
            <person name="Maughan P.J."/>
            <person name="Tester M."/>
        </authorList>
    </citation>
    <scope>NUCLEOTIDE SEQUENCE [LARGE SCALE GENOMIC DNA]</scope>
    <source>
        <strain evidence="2">cv. PI 614886</strain>
    </source>
</reference>
<accession>A0A803MQQ5</accession>
<evidence type="ECO:0000259" key="1">
    <source>
        <dbReference type="Pfam" id="PF14111"/>
    </source>
</evidence>